<dbReference type="AlphaFoldDB" id="A0A921U1R5"/>
<evidence type="ECO:0000313" key="3">
    <source>
        <dbReference type="Proteomes" id="UP000807115"/>
    </source>
</evidence>
<reference evidence="2" key="1">
    <citation type="journal article" date="2019" name="BMC Genomics">
        <title>A new reference genome for Sorghum bicolor reveals high levels of sequence similarity between sweet and grain genotypes: implications for the genetics of sugar metabolism.</title>
        <authorList>
            <person name="Cooper E.A."/>
            <person name="Brenton Z.W."/>
            <person name="Flinn B.S."/>
            <person name="Jenkins J."/>
            <person name="Shu S."/>
            <person name="Flowers D."/>
            <person name="Luo F."/>
            <person name="Wang Y."/>
            <person name="Xia P."/>
            <person name="Barry K."/>
            <person name="Daum C."/>
            <person name="Lipzen A."/>
            <person name="Yoshinaga Y."/>
            <person name="Schmutz J."/>
            <person name="Saski C."/>
            <person name="Vermerris W."/>
            <person name="Kresovich S."/>
        </authorList>
    </citation>
    <scope>NUCLEOTIDE SEQUENCE</scope>
</reference>
<protein>
    <submittedName>
        <fullName evidence="2">Uncharacterized protein</fullName>
    </submittedName>
</protein>
<name>A0A921U1R5_SORBI</name>
<feature type="region of interest" description="Disordered" evidence="1">
    <location>
        <begin position="78"/>
        <end position="107"/>
    </location>
</feature>
<evidence type="ECO:0000256" key="1">
    <source>
        <dbReference type="SAM" id="MobiDB-lite"/>
    </source>
</evidence>
<reference evidence="2" key="2">
    <citation type="submission" date="2020-10" db="EMBL/GenBank/DDBJ databases">
        <authorList>
            <person name="Cooper E.A."/>
            <person name="Brenton Z.W."/>
            <person name="Flinn B.S."/>
            <person name="Jenkins J."/>
            <person name="Shu S."/>
            <person name="Flowers D."/>
            <person name="Luo F."/>
            <person name="Wang Y."/>
            <person name="Xia P."/>
            <person name="Barry K."/>
            <person name="Daum C."/>
            <person name="Lipzen A."/>
            <person name="Yoshinaga Y."/>
            <person name="Schmutz J."/>
            <person name="Saski C."/>
            <person name="Vermerris W."/>
            <person name="Kresovich S."/>
        </authorList>
    </citation>
    <scope>NUCLEOTIDE SEQUENCE</scope>
</reference>
<comment type="caution">
    <text evidence="2">The sequence shown here is derived from an EMBL/GenBank/DDBJ whole genome shotgun (WGS) entry which is preliminary data.</text>
</comment>
<dbReference type="Proteomes" id="UP000807115">
    <property type="component" value="Chromosome 10"/>
</dbReference>
<gene>
    <name evidence="2" type="ORF">BDA96_10G237200</name>
</gene>
<dbReference type="EMBL" id="CM027689">
    <property type="protein sequence ID" value="KAG0514948.1"/>
    <property type="molecule type" value="Genomic_DNA"/>
</dbReference>
<organism evidence="2 3">
    <name type="scientific">Sorghum bicolor</name>
    <name type="common">Sorghum</name>
    <name type="synonym">Sorghum vulgare</name>
    <dbReference type="NCBI Taxonomy" id="4558"/>
    <lineage>
        <taxon>Eukaryota</taxon>
        <taxon>Viridiplantae</taxon>
        <taxon>Streptophyta</taxon>
        <taxon>Embryophyta</taxon>
        <taxon>Tracheophyta</taxon>
        <taxon>Spermatophyta</taxon>
        <taxon>Magnoliopsida</taxon>
        <taxon>Liliopsida</taxon>
        <taxon>Poales</taxon>
        <taxon>Poaceae</taxon>
        <taxon>PACMAD clade</taxon>
        <taxon>Panicoideae</taxon>
        <taxon>Andropogonodae</taxon>
        <taxon>Andropogoneae</taxon>
        <taxon>Sorghinae</taxon>
        <taxon>Sorghum</taxon>
    </lineage>
</organism>
<evidence type="ECO:0000313" key="2">
    <source>
        <dbReference type="EMBL" id="KAG0514948.1"/>
    </source>
</evidence>
<accession>A0A921U1R5</accession>
<sequence>MHGQPRAGLALSILYVYTPRFPSAPVRLQSSGQNRHLAPPWTPCFKRSRWPTPGATASGEREVDRPRCPCPCPCPHRSATEAARHHHPTSARSLSLPPPHRRAANGRVVKRTCADGRSRLQAPTAKPPRSALAAAALPLPRKVRSLAHLPVPPARIPCSFITCS</sequence>
<proteinExistence type="predicted"/>